<feature type="transmembrane region" description="Helical" evidence="1">
    <location>
        <begin position="185"/>
        <end position="207"/>
    </location>
</feature>
<gene>
    <name evidence="2" type="ORF">A3J58_02425</name>
</gene>
<keyword evidence="1" id="KW-1133">Transmembrane helix</keyword>
<organism evidence="2 3">
    <name type="scientific">Candidatus Sungbacteria bacterium RIFCSPHIGHO2_02_FULL_52_23</name>
    <dbReference type="NCBI Taxonomy" id="1802274"/>
    <lineage>
        <taxon>Bacteria</taxon>
        <taxon>Candidatus Sungiibacteriota</taxon>
    </lineage>
</organism>
<proteinExistence type="predicted"/>
<evidence type="ECO:0000313" key="2">
    <source>
        <dbReference type="EMBL" id="OHA04072.1"/>
    </source>
</evidence>
<evidence type="ECO:0000256" key="1">
    <source>
        <dbReference type="SAM" id="Phobius"/>
    </source>
</evidence>
<feature type="transmembrane region" description="Helical" evidence="1">
    <location>
        <begin position="219"/>
        <end position="239"/>
    </location>
</feature>
<comment type="caution">
    <text evidence="2">The sequence shown here is derived from an EMBL/GenBank/DDBJ whole genome shotgun (WGS) entry which is preliminary data.</text>
</comment>
<evidence type="ECO:0008006" key="4">
    <source>
        <dbReference type="Google" id="ProtNLM"/>
    </source>
</evidence>
<feature type="transmembrane region" description="Helical" evidence="1">
    <location>
        <begin position="66"/>
        <end position="87"/>
    </location>
</feature>
<protein>
    <recommendedName>
        <fullName evidence="4">DedA family protein</fullName>
    </recommendedName>
</protein>
<keyword evidence="1" id="KW-0812">Transmembrane</keyword>
<feature type="transmembrane region" description="Helical" evidence="1">
    <location>
        <begin position="124"/>
        <end position="149"/>
    </location>
</feature>
<feature type="transmembrane region" description="Helical" evidence="1">
    <location>
        <begin position="99"/>
        <end position="117"/>
    </location>
</feature>
<sequence>MLKLQDGKKARTHLKIRFHGRDTGFLRRGDAADAEPYRGYGEAEPQAAAQNPVSEPKWNFGMGSRYLWGLVPLVFFGSLSIYAFLYLSPERIIDFIGVNNAYALIFFLAFLGGLTTFSGVPYHLVLVAFAAGGMNPMLLGLSAAAGVMLGDSTSYYAGMRGGMVAPRAIRGIFEQIYSFSEKHPILLPLFCFLYGALVPFSNDFITISAGIARYSFRRVMIPLGLGNIVFNVALAWFAAGAYQSI</sequence>
<accession>A0A1G2KZY5</accession>
<name>A0A1G2KZY5_9BACT</name>
<keyword evidence="1" id="KW-0472">Membrane</keyword>
<evidence type="ECO:0000313" key="3">
    <source>
        <dbReference type="Proteomes" id="UP000178510"/>
    </source>
</evidence>
<dbReference type="STRING" id="1802274.A3J58_02425"/>
<reference evidence="2 3" key="1">
    <citation type="journal article" date="2016" name="Nat. Commun.">
        <title>Thousands of microbial genomes shed light on interconnected biogeochemical processes in an aquifer system.</title>
        <authorList>
            <person name="Anantharaman K."/>
            <person name="Brown C.T."/>
            <person name="Hug L.A."/>
            <person name="Sharon I."/>
            <person name="Castelle C.J."/>
            <person name="Probst A.J."/>
            <person name="Thomas B.C."/>
            <person name="Singh A."/>
            <person name="Wilkins M.J."/>
            <person name="Karaoz U."/>
            <person name="Brodie E.L."/>
            <person name="Williams K.H."/>
            <person name="Hubbard S.S."/>
            <person name="Banfield J.F."/>
        </authorList>
    </citation>
    <scope>NUCLEOTIDE SEQUENCE [LARGE SCALE GENOMIC DNA]</scope>
</reference>
<dbReference type="AlphaFoldDB" id="A0A1G2KZY5"/>
<dbReference type="Proteomes" id="UP000178510">
    <property type="component" value="Unassembled WGS sequence"/>
</dbReference>
<dbReference type="EMBL" id="MHQM01000013">
    <property type="protein sequence ID" value="OHA04072.1"/>
    <property type="molecule type" value="Genomic_DNA"/>
</dbReference>